<feature type="transmembrane region" description="Helical" evidence="6">
    <location>
        <begin position="159"/>
        <end position="180"/>
    </location>
</feature>
<dbReference type="GO" id="GO:0140359">
    <property type="term" value="F:ABC-type transporter activity"/>
    <property type="evidence" value="ECO:0007669"/>
    <property type="project" value="InterPro"/>
</dbReference>
<dbReference type="RefSeq" id="WP_006965882.1">
    <property type="nucleotide sequence ID" value="NZ_APJX01000004.1"/>
</dbReference>
<dbReference type="PATRIC" id="fig|1286635.3.peg.2226"/>
<dbReference type="Proteomes" id="UP000014216">
    <property type="component" value="Unassembled WGS sequence"/>
</dbReference>
<organism evidence="7 8">
    <name type="scientific">Desulfotignum phosphitoxidans DSM 13687</name>
    <dbReference type="NCBI Taxonomy" id="1286635"/>
    <lineage>
        <taxon>Bacteria</taxon>
        <taxon>Pseudomonadati</taxon>
        <taxon>Thermodesulfobacteriota</taxon>
        <taxon>Desulfobacteria</taxon>
        <taxon>Desulfobacterales</taxon>
        <taxon>Desulfobacteraceae</taxon>
        <taxon>Desulfotignum</taxon>
    </lineage>
</organism>
<evidence type="ECO:0000313" key="8">
    <source>
        <dbReference type="Proteomes" id="UP000014216"/>
    </source>
</evidence>
<dbReference type="AlphaFoldDB" id="S0G2F4"/>
<evidence type="ECO:0000256" key="2">
    <source>
        <dbReference type="ARBA" id="ARBA00022475"/>
    </source>
</evidence>
<feature type="transmembrane region" description="Helical" evidence="6">
    <location>
        <begin position="130"/>
        <end position="152"/>
    </location>
</feature>
<keyword evidence="3 6" id="KW-0812">Transmembrane</keyword>
<keyword evidence="5 6" id="KW-0472">Membrane</keyword>
<dbReference type="PANTHER" id="PTHR30294">
    <property type="entry name" value="MEMBRANE COMPONENT OF ABC TRANSPORTER YHHJ-RELATED"/>
    <property type="match status" value="1"/>
</dbReference>
<reference evidence="7 8" key="1">
    <citation type="journal article" date="2013" name="Genome Announc.">
        <title>Draft Genome Sequence of Desulfotignum phosphitoxidans DSM 13687 Strain FiPS-3.</title>
        <authorList>
            <person name="Poehlein A."/>
            <person name="Daniel R."/>
            <person name="Simeonova D.D."/>
        </authorList>
    </citation>
    <scope>NUCLEOTIDE SEQUENCE [LARGE SCALE GENOMIC DNA]</scope>
    <source>
        <strain evidence="7 8">DSM 13687</strain>
    </source>
</reference>
<dbReference type="OrthoDB" id="9794512at2"/>
<comment type="subcellular location">
    <subcellularLocation>
        <location evidence="1">Cell membrane</location>
        <topology evidence="1">Multi-pass membrane protein</topology>
    </subcellularLocation>
</comment>
<name>S0G2F4_9BACT</name>
<comment type="caution">
    <text evidence="7">The sequence shown here is derived from an EMBL/GenBank/DDBJ whole genome shotgun (WGS) entry which is preliminary data.</text>
</comment>
<protein>
    <submittedName>
        <fullName evidence="7">Putative ABC-type transport system, membrane protein</fullName>
    </submittedName>
</protein>
<keyword evidence="2" id="KW-1003">Cell membrane</keyword>
<evidence type="ECO:0000256" key="3">
    <source>
        <dbReference type="ARBA" id="ARBA00022692"/>
    </source>
</evidence>
<dbReference type="PANTHER" id="PTHR30294:SF29">
    <property type="entry name" value="MULTIDRUG ABC TRANSPORTER PERMEASE YBHS-RELATED"/>
    <property type="match status" value="1"/>
</dbReference>
<dbReference type="Pfam" id="PF12679">
    <property type="entry name" value="ABC2_membrane_2"/>
    <property type="match status" value="1"/>
</dbReference>
<feature type="transmembrane region" description="Helical" evidence="6">
    <location>
        <begin position="20"/>
        <end position="45"/>
    </location>
</feature>
<dbReference type="EMBL" id="APJX01000004">
    <property type="protein sequence ID" value="EMS79639.1"/>
    <property type="molecule type" value="Genomic_DNA"/>
</dbReference>
<keyword evidence="4 6" id="KW-1133">Transmembrane helix</keyword>
<proteinExistence type="predicted"/>
<accession>S0G2F4</accession>
<feature type="transmembrane region" description="Helical" evidence="6">
    <location>
        <begin position="51"/>
        <end position="71"/>
    </location>
</feature>
<keyword evidence="8" id="KW-1185">Reference proteome</keyword>
<gene>
    <name evidence="7" type="ORF">Dpo_4c01900</name>
</gene>
<dbReference type="InterPro" id="IPR051449">
    <property type="entry name" value="ABC-2_transporter_component"/>
</dbReference>
<sequence length="234" mass="26341">MSQIKIIALKEFKDYFISPIAYIVIALFLIVVGWFFFSTFFIYSRADLRDFFALLPMVFSFFVPALTMRLFAEEKNVGSYETLLTMPVSFVHIALGKFFAATLFTCAMLVPTLSYPIFISLIGDLDWGPVAGGYIGAVFLAGAYCAMGLFASALTRNQIIAFIIGCALCFTLTIINRMLFFMPSEIVTVIEYFGANTHFANFSKGILDTRDILYFISLISIFLFSTHLVMQEKN</sequence>
<feature type="transmembrane region" description="Helical" evidence="6">
    <location>
        <begin position="212"/>
        <end position="230"/>
    </location>
</feature>
<feature type="transmembrane region" description="Helical" evidence="6">
    <location>
        <begin position="83"/>
        <end position="110"/>
    </location>
</feature>
<evidence type="ECO:0000256" key="5">
    <source>
        <dbReference type="ARBA" id="ARBA00023136"/>
    </source>
</evidence>
<evidence type="ECO:0000256" key="4">
    <source>
        <dbReference type="ARBA" id="ARBA00022989"/>
    </source>
</evidence>
<evidence type="ECO:0000256" key="6">
    <source>
        <dbReference type="SAM" id="Phobius"/>
    </source>
</evidence>
<evidence type="ECO:0000256" key="1">
    <source>
        <dbReference type="ARBA" id="ARBA00004651"/>
    </source>
</evidence>
<evidence type="ECO:0000313" key="7">
    <source>
        <dbReference type="EMBL" id="EMS79639.1"/>
    </source>
</evidence>
<dbReference type="GO" id="GO:0005886">
    <property type="term" value="C:plasma membrane"/>
    <property type="evidence" value="ECO:0007669"/>
    <property type="project" value="UniProtKB-SubCell"/>
</dbReference>